<feature type="compositionally biased region" description="Basic and acidic residues" evidence="1">
    <location>
        <begin position="233"/>
        <end position="246"/>
    </location>
</feature>
<keyword evidence="2" id="KW-0812">Transmembrane</keyword>
<dbReference type="KEGG" id="ksn:43588193"/>
<reference evidence="3" key="2">
    <citation type="submission" date="2024-01" db="EMBL/GenBank/DDBJ databases">
        <title>Comparative genomics of Cryptococcus and Kwoniella reveals pathogenesis evolution and contrasting modes of karyotype evolution via chromosome fusion or intercentromeric recombination.</title>
        <authorList>
            <person name="Coelho M.A."/>
            <person name="David-Palma M."/>
            <person name="Shea T."/>
            <person name="Bowers K."/>
            <person name="McGinley-Smith S."/>
            <person name="Mohammad A.W."/>
            <person name="Gnirke A."/>
            <person name="Yurkov A.M."/>
            <person name="Nowrousian M."/>
            <person name="Sun S."/>
            <person name="Cuomo C.A."/>
            <person name="Heitman J."/>
        </authorList>
    </citation>
    <scope>NUCLEOTIDE SEQUENCE</scope>
    <source>
        <strain evidence="3">CBS 12478</strain>
    </source>
</reference>
<sequence length="246" mass="26815">MSSSREQTKPSSSSSKTPKSSSSKSSSKKDSSSSSSKDKAGPSASQSKSVDQIRNAEYEALVQSCLASHAGYLHTPIGSLSSLLSLPQTTTLIILLSLFLFAHFYFPLFLIPHLSSTITLIIPIQNTVAAIQAEKDDKGKKGEAGQWLLYWMIYCFLGWGRGWVAIYRPGWRGVFEVGRSGGLVLLGGGWFGRAVLKQEKSKGLKEAEQRESQPEKKDEGKAKPDGKKKKSEKKAESASGKRDPKK</sequence>
<keyword evidence="2" id="KW-1133">Transmembrane helix</keyword>
<dbReference type="AlphaFoldDB" id="A0A5M6C0R6"/>
<evidence type="ECO:0000313" key="3">
    <source>
        <dbReference type="EMBL" id="WWD19731.1"/>
    </source>
</evidence>
<feature type="transmembrane region" description="Helical" evidence="2">
    <location>
        <begin position="92"/>
        <end position="111"/>
    </location>
</feature>
<feature type="transmembrane region" description="Helical" evidence="2">
    <location>
        <begin position="147"/>
        <end position="166"/>
    </location>
</feature>
<name>A0A5M6C0R6_9TREE</name>
<accession>A0A5M6C0R6</accession>
<feature type="compositionally biased region" description="Basic and acidic residues" evidence="1">
    <location>
        <begin position="200"/>
        <end position="225"/>
    </location>
</feature>
<dbReference type="GeneID" id="43588193"/>
<gene>
    <name evidence="3" type="ORF">CI109_104195</name>
</gene>
<dbReference type="EMBL" id="CP144057">
    <property type="protein sequence ID" value="WWD19731.1"/>
    <property type="molecule type" value="Genomic_DNA"/>
</dbReference>
<feature type="region of interest" description="Disordered" evidence="1">
    <location>
        <begin position="1"/>
        <end position="50"/>
    </location>
</feature>
<protein>
    <submittedName>
        <fullName evidence="3">Uncharacterized protein</fullName>
    </submittedName>
</protein>
<reference evidence="3" key="1">
    <citation type="submission" date="2017-08" db="EMBL/GenBank/DDBJ databases">
        <authorList>
            <person name="Cuomo C."/>
            <person name="Billmyre B."/>
            <person name="Heitman J."/>
        </authorList>
    </citation>
    <scope>NUCLEOTIDE SEQUENCE</scope>
    <source>
        <strain evidence="3">CBS 12478</strain>
    </source>
</reference>
<dbReference type="Proteomes" id="UP000322225">
    <property type="component" value="Chromosome 7"/>
</dbReference>
<organism evidence="3 4">
    <name type="scientific">Kwoniella shandongensis</name>
    <dbReference type="NCBI Taxonomy" id="1734106"/>
    <lineage>
        <taxon>Eukaryota</taxon>
        <taxon>Fungi</taxon>
        <taxon>Dikarya</taxon>
        <taxon>Basidiomycota</taxon>
        <taxon>Agaricomycotina</taxon>
        <taxon>Tremellomycetes</taxon>
        <taxon>Tremellales</taxon>
        <taxon>Cryptococcaceae</taxon>
        <taxon>Kwoniella</taxon>
    </lineage>
</organism>
<feature type="region of interest" description="Disordered" evidence="1">
    <location>
        <begin position="200"/>
        <end position="246"/>
    </location>
</feature>
<dbReference type="RefSeq" id="XP_031861664.1">
    <property type="nucleotide sequence ID" value="XM_032004062.1"/>
</dbReference>
<dbReference type="OrthoDB" id="2564969at2759"/>
<feature type="compositionally biased region" description="Basic and acidic residues" evidence="1">
    <location>
        <begin position="27"/>
        <end position="40"/>
    </location>
</feature>
<keyword evidence="2" id="KW-0472">Membrane</keyword>
<feature type="compositionally biased region" description="Low complexity" evidence="1">
    <location>
        <begin position="9"/>
        <end position="25"/>
    </location>
</feature>
<keyword evidence="4" id="KW-1185">Reference proteome</keyword>
<evidence type="ECO:0000256" key="2">
    <source>
        <dbReference type="SAM" id="Phobius"/>
    </source>
</evidence>
<proteinExistence type="predicted"/>
<evidence type="ECO:0000313" key="4">
    <source>
        <dbReference type="Proteomes" id="UP000322225"/>
    </source>
</evidence>
<evidence type="ECO:0000256" key="1">
    <source>
        <dbReference type="SAM" id="MobiDB-lite"/>
    </source>
</evidence>